<evidence type="ECO:0000256" key="3">
    <source>
        <dbReference type="ARBA" id="ARBA00023001"/>
    </source>
</evidence>
<dbReference type="EC" id="3.2.1.-" evidence="10"/>
<keyword evidence="3" id="KW-0136">Cellulose degradation</keyword>
<name>A0ABW6B1K7_9SPHI</name>
<evidence type="ECO:0000256" key="2">
    <source>
        <dbReference type="ARBA" id="ARBA00022801"/>
    </source>
</evidence>
<dbReference type="InterPro" id="IPR050386">
    <property type="entry name" value="Glycosyl_hydrolase_5"/>
</dbReference>
<dbReference type="PANTHER" id="PTHR31297">
    <property type="entry name" value="GLUCAN ENDO-1,6-BETA-GLUCOSIDASE B"/>
    <property type="match status" value="1"/>
</dbReference>
<evidence type="ECO:0000256" key="1">
    <source>
        <dbReference type="ARBA" id="ARBA00005641"/>
    </source>
</evidence>
<dbReference type="SUPFAM" id="SSF51445">
    <property type="entry name" value="(Trans)glycosidases"/>
    <property type="match status" value="1"/>
</dbReference>
<feature type="chain" id="PRO_5045655471" evidence="8">
    <location>
        <begin position="20"/>
        <end position="409"/>
    </location>
</feature>
<dbReference type="Gene3D" id="3.20.20.80">
    <property type="entry name" value="Glycosidases"/>
    <property type="match status" value="1"/>
</dbReference>
<reference evidence="11" key="1">
    <citation type="journal article" date="2019" name="Int. J. Syst. Evol. Microbiol.">
        <title>The Global Catalogue of Microorganisms (GCM) 10K type strain sequencing project: providing services to taxonomists for standard genome sequencing and annotation.</title>
        <authorList>
            <consortium name="The Broad Institute Genomics Platform"/>
            <consortium name="The Broad Institute Genome Sequencing Center for Infectious Disease"/>
            <person name="Wu L."/>
            <person name="Ma J."/>
        </authorList>
    </citation>
    <scope>NUCLEOTIDE SEQUENCE [LARGE SCALE GENOMIC DNA]</scope>
    <source>
        <strain evidence="11">KCTC 23098</strain>
    </source>
</reference>
<feature type="signal peptide" evidence="8">
    <location>
        <begin position="1"/>
        <end position="19"/>
    </location>
</feature>
<protein>
    <submittedName>
        <fullName evidence="10">Glycoside hydrolase family 5 protein</fullName>
        <ecNumber evidence="10">3.2.1.-</ecNumber>
    </submittedName>
</protein>
<evidence type="ECO:0000313" key="10">
    <source>
        <dbReference type="EMBL" id="MFD2962114.1"/>
    </source>
</evidence>
<evidence type="ECO:0000256" key="5">
    <source>
        <dbReference type="ARBA" id="ARBA00023295"/>
    </source>
</evidence>
<evidence type="ECO:0000256" key="8">
    <source>
        <dbReference type="SAM" id="SignalP"/>
    </source>
</evidence>
<dbReference type="InterPro" id="IPR001547">
    <property type="entry name" value="Glyco_hydro_5"/>
</dbReference>
<dbReference type="GO" id="GO:0016798">
    <property type="term" value="F:hydrolase activity, acting on glycosyl bonds"/>
    <property type="evidence" value="ECO:0007669"/>
    <property type="project" value="UniProtKB-KW"/>
</dbReference>
<evidence type="ECO:0000256" key="7">
    <source>
        <dbReference type="RuleBase" id="RU361153"/>
    </source>
</evidence>
<evidence type="ECO:0000256" key="4">
    <source>
        <dbReference type="ARBA" id="ARBA00023277"/>
    </source>
</evidence>
<proteinExistence type="inferred from homology"/>
<comment type="caution">
    <text evidence="10">The sequence shown here is derived from an EMBL/GenBank/DDBJ whole genome shotgun (WGS) entry which is preliminary data.</text>
</comment>
<organism evidence="10 11">
    <name type="scientific">Olivibacter jilunii</name>
    <dbReference type="NCBI Taxonomy" id="985016"/>
    <lineage>
        <taxon>Bacteria</taxon>
        <taxon>Pseudomonadati</taxon>
        <taxon>Bacteroidota</taxon>
        <taxon>Sphingobacteriia</taxon>
        <taxon>Sphingobacteriales</taxon>
        <taxon>Sphingobacteriaceae</taxon>
        <taxon>Olivibacter</taxon>
    </lineage>
</organism>
<keyword evidence="11" id="KW-1185">Reference proteome</keyword>
<dbReference type="Pfam" id="PF00150">
    <property type="entry name" value="Cellulase"/>
    <property type="match status" value="1"/>
</dbReference>
<comment type="similarity">
    <text evidence="1 7">Belongs to the glycosyl hydrolase 5 (cellulase A) family.</text>
</comment>
<keyword evidence="5 7" id="KW-0326">Glycosidase</keyword>
<keyword evidence="2 7" id="KW-0378">Hydrolase</keyword>
<sequence>MKRKILCGIIPVFLMLSCAKIHETASPSNKAAIGSKLASTRQQQIPPDMSGMSSNAFQLVSKMHVGWNLGNTLEAIGGETYWGNPLTTEAMIRAVKSAGINAVRLPCSWNQYLEDQTTYKIKESWLARVKEVVDYCVNNDMYAILNIHWDEGWLEKNCTPEMQESVNKKQKALWEQIAIYFRDYDEHLLFASSNEPDVKNSQEMAVLHSYYQTFVDAVRNSGGRNTYRNLIVQGPATNIDLSDELMTLPHDPTGAGRMIMEVHYYAPYNFCLMPKDEDWGKMFYFWGEEFKNYAVGEYEGRWANWGGEDYVREQFSKMKRRFTDQGIPGIVGEFCSVRRTFSDPTIQKAHDESRNRFHACVAQEAKNAGFTPFLWDVGGVLDRRNNMAVIDPYIFYGLMWGANMGKYPF</sequence>
<feature type="domain" description="Glycoside hydrolase family 5" evidence="9">
    <location>
        <begin position="73"/>
        <end position="378"/>
    </location>
</feature>
<accession>A0ABW6B1K7</accession>
<keyword evidence="6" id="KW-0624">Polysaccharide degradation</keyword>
<dbReference type="EMBL" id="JBHUPA010000006">
    <property type="protein sequence ID" value="MFD2962114.1"/>
    <property type="molecule type" value="Genomic_DNA"/>
</dbReference>
<keyword evidence="4" id="KW-0119">Carbohydrate metabolism</keyword>
<dbReference type="InterPro" id="IPR017853">
    <property type="entry name" value="GH"/>
</dbReference>
<gene>
    <name evidence="10" type="ORF">ACFS6J_09985</name>
</gene>
<evidence type="ECO:0000313" key="11">
    <source>
        <dbReference type="Proteomes" id="UP001597560"/>
    </source>
</evidence>
<evidence type="ECO:0000256" key="6">
    <source>
        <dbReference type="ARBA" id="ARBA00023326"/>
    </source>
</evidence>
<dbReference type="PANTHER" id="PTHR31297:SF41">
    <property type="entry name" value="ENDOGLUCANASE, PUTATIVE (AFU_ORTHOLOGUE AFUA_5G01830)-RELATED"/>
    <property type="match status" value="1"/>
</dbReference>
<evidence type="ECO:0000259" key="9">
    <source>
        <dbReference type="Pfam" id="PF00150"/>
    </source>
</evidence>
<keyword evidence="8" id="KW-0732">Signal</keyword>
<dbReference type="Proteomes" id="UP001597560">
    <property type="component" value="Unassembled WGS sequence"/>
</dbReference>
<dbReference type="RefSeq" id="WP_377610351.1">
    <property type="nucleotide sequence ID" value="NZ_JBHUPA010000006.1"/>
</dbReference>
<dbReference type="PROSITE" id="PS51257">
    <property type="entry name" value="PROKAR_LIPOPROTEIN"/>
    <property type="match status" value="1"/>
</dbReference>